<comment type="caution">
    <text evidence="2">The sequence shown here is derived from an EMBL/GenBank/DDBJ whole genome shotgun (WGS) entry which is preliminary data.</text>
</comment>
<name>A0A392PKI4_9FABA</name>
<keyword evidence="1" id="KW-0812">Transmembrane</keyword>
<proteinExistence type="predicted"/>
<protein>
    <submittedName>
        <fullName evidence="2">Uncharacterized protein</fullName>
    </submittedName>
</protein>
<keyword evidence="1" id="KW-1133">Transmembrane helix</keyword>
<evidence type="ECO:0000313" key="3">
    <source>
        <dbReference type="Proteomes" id="UP000265520"/>
    </source>
</evidence>
<sequence length="95" mass="11016">MATFSVKVRLQLGTCMLQTVRTHLKIPISNLFWSLLQILLPVEVLFVIAGKFLEEWVRTNIVKAITFVMKNMEMHVIARISLMWTGFLLLEILVK</sequence>
<keyword evidence="1" id="KW-0472">Membrane</keyword>
<feature type="transmembrane region" description="Helical" evidence="1">
    <location>
        <begin position="31"/>
        <end position="53"/>
    </location>
</feature>
<feature type="non-terminal residue" evidence="2">
    <location>
        <position position="95"/>
    </location>
</feature>
<feature type="transmembrane region" description="Helical" evidence="1">
    <location>
        <begin position="74"/>
        <end position="94"/>
    </location>
</feature>
<accession>A0A392PKI4</accession>
<organism evidence="2 3">
    <name type="scientific">Trifolium medium</name>
    <dbReference type="NCBI Taxonomy" id="97028"/>
    <lineage>
        <taxon>Eukaryota</taxon>
        <taxon>Viridiplantae</taxon>
        <taxon>Streptophyta</taxon>
        <taxon>Embryophyta</taxon>
        <taxon>Tracheophyta</taxon>
        <taxon>Spermatophyta</taxon>
        <taxon>Magnoliopsida</taxon>
        <taxon>eudicotyledons</taxon>
        <taxon>Gunneridae</taxon>
        <taxon>Pentapetalae</taxon>
        <taxon>rosids</taxon>
        <taxon>fabids</taxon>
        <taxon>Fabales</taxon>
        <taxon>Fabaceae</taxon>
        <taxon>Papilionoideae</taxon>
        <taxon>50 kb inversion clade</taxon>
        <taxon>NPAAA clade</taxon>
        <taxon>Hologalegina</taxon>
        <taxon>IRL clade</taxon>
        <taxon>Trifolieae</taxon>
        <taxon>Trifolium</taxon>
    </lineage>
</organism>
<dbReference type="EMBL" id="LXQA010080044">
    <property type="protein sequence ID" value="MCI11405.1"/>
    <property type="molecule type" value="Genomic_DNA"/>
</dbReference>
<evidence type="ECO:0000256" key="1">
    <source>
        <dbReference type="SAM" id="Phobius"/>
    </source>
</evidence>
<dbReference type="Proteomes" id="UP000265520">
    <property type="component" value="Unassembled WGS sequence"/>
</dbReference>
<evidence type="ECO:0000313" key="2">
    <source>
        <dbReference type="EMBL" id="MCI11405.1"/>
    </source>
</evidence>
<reference evidence="2 3" key="1">
    <citation type="journal article" date="2018" name="Front. Plant Sci.">
        <title>Red Clover (Trifolium pratense) and Zigzag Clover (T. medium) - A Picture of Genomic Similarities and Differences.</title>
        <authorList>
            <person name="Dluhosova J."/>
            <person name="Istvanek J."/>
            <person name="Nedelnik J."/>
            <person name="Repkova J."/>
        </authorList>
    </citation>
    <scope>NUCLEOTIDE SEQUENCE [LARGE SCALE GENOMIC DNA]</scope>
    <source>
        <strain evidence="3">cv. 10/8</strain>
        <tissue evidence="2">Leaf</tissue>
    </source>
</reference>
<keyword evidence="3" id="KW-1185">Reference proteome</keyword>
<dbReference type="AlphaFoldDB" id="A0A392PKI4"/>